<organism evidence="1 2">
    <name type="scientific">Sparassis crispa</name>
    <dbReference type="NCBI Taxonomy" id="139825"/>
    <lineage>
        <taxon>Eukaryota</taxon>
        <taxon>Fungi</taxon>
        <taxon>Dikarya</taxon>
        <taxon>Basidiomycota</taxon>
        <taxon>Agaricomycotina</taxon>
        <taxon>Agaricomycetes</taxon>
        <taxon>Polyporales</taxon>
        <taxon>Sparassidaceae</taxon>
        <taxon>Sparassis</taxon>
    </lineage>
</organism>
<dbReference type="InParanoid" id="A0A401H2G5"/>
<dbReference type="EMBL" id="BFAD01000014">
    <property type="protein sequence ID" value="GBE88625.1"/>
    <property type="molecule type" value="Genomic_DNA"/>
</dbReference>
<keyword evidence="2" id="KW-1185">Reference proteome</keyword>
<proteinExistence type="predicted"/>
<accession>A0A401H2G5</accession>
<name>A0A401H2G5_9APHY</name>
<dbReference type="Proteomes" id="UP000287166">
    <property type="component" value="Unassembled WGS sequence"/>
</dbReference>
<evidence type="ECO:0000313" key="2">
    <source>
        <dbReference type="Proteomes" id="UP000287166"/>
    </source>
</evidence>
<gene>
    <name evidence="1" type="ORF">SCP_1400300</name>
</gene>
<dbReference type="AlphaFoldDB" id="A0A401H2G5"/>
<reference evidence="1 2" key="1">
    <citation type="journal article" date="2018" name="Sci. Rep.">
        <title>Genome sequence of the cauliflower mushroom Sparassis crispa (Hanabiratake) and its association with beneficial usage.</title>
        <authorList>
            <person name="Kiyama R."/>
            <person name="Furutani Y."/>
            <person name="Kawaguchi K."/>
            <person name="Nakanishi T."/>
        </authorList>
    </citation>
    <scope>NUCLEOTIDE SEQUENCE [LARGE SCALE GENOMIC DNA]</scope>
</reference>
<dbReference type="GeneID" id="38785542"/>
<dbReference type="OrthoDB" id="2142040at2759"/>
<dbReference type="RefSeq" id="XP_027619538.1">
    <property type="nucleotide sequence ID" value="XM_027763737.1"/>
</dbReference>
<protein>
    <submittedName>
        <fullName evidence="1">Uncharacterized protein</fullName>
    </submittedName>
</protein>
<sequence>MAQNIVSELCEYLSRDAAEDGCEIFEQVDTVVVSDDIQMNQQIYCKDSKGIMTQMGFIRSLGPGSQRPHRRLKHLFFQDDMNWSTEDEDAYCVSRFKPPWHRTTDFNGISDLSFSRERPTIDKIIGDILEPYWQSCCCNPARTKPVNIIILTNNAAKDPTPLKRVIFNSISDIWLYKTKPYQVSLYFFQVGNPDSLKDQDDQTMAFLKDLDDNLRDDILAWPLRPKMEIERLDEEYTGLMNAISETSKEKGLGMFDIANSTTLENLESGTLTAQGITKVVIEGLRKLMD</sequence>
<evidence type="ECO:0000313" key="1">
    <source>
        <dbReference type="EMBL" id="GBE88625.1"/>
    </source>
</evidence>
<comment type="caution">
    <text evidence="1">The sequence shown here is derived from an EMBL/GenBank/DDBJ whole genome shotgun (WGS) entry which is preliminary data.</text>
</comment>